<dbReference type="GO" id="GO:0007155">
    <property type="term" value="P:cell adhesion"/>
    <property type="evidence" value="ECO:0007669"/>
    <property type="project" value="TreeGrafter"/>
</dbReference>
<dbReference type="PROSITE" id="PS50213">
    <property type="entry name" value="FAS1"/>
    <property type="match status" value="2"/>
</dbReference>
<dbReference type="GO" id="GO:0005615">
    <property type="term" value="C:extracellular space"/>
    <property type="evidence" value="ECO:0007669"/>
    <property type="project" value="TreeGrafter"/>
</dbReference>
<dbReference type="PANTHER" id="PTHR10900:SF124">
    <property type="entry name" value="FI05614P"/>
    <property type="match status" value="1"/>
</dbReference>
<dbReference type="Pfam" id="PF02469">
    <property type="entry name" value="Fasciclin"/>
    <property type="match status" value="2"/>
</dbReference>
<accession>Q8MQU3</accession>
<protein>
    <submittedName>
        <fullName evidence="2">Maternal butanol extracted protein 2</fullName>
    </submittedName>
</protein>
<feature type="domain" description="FAS1" evidence="1">
    <location>
        <begin position="190"/>
        <end position="318"/>
    </location>
</feature>
<dbReference type="GO" id="GO:0031012">
    <property type="term" value="C:extracellular matrix"/>
    <property type="evidence" value="ECO:0007669"/>
    <property type="project" value="TreeGrafter"/>
</dbReference>
<dbReference type="EMBL" id="AY124704">
    <property type="protein sequence ID" value="AAM78144.1"/>
    <property type="molecule type" value="mRNA"/>
</dbReference>
<organism evidence="2">
    <name type="scientific">Paracentrotus lividus</name>
    <name type="common">Common sea urchin</name>
    <dbReference type="NCBI Taxonomy" id="7656"/>
    <lineage>
        <taxon>Eukaryota</taxon>
        <taxon>Metazoa</taxon>
        <taxon>Echinodermata</taxon>
        <taxon>Eleutherozoa</taxon>
        <taxon>Echinozoa</taxon>
        <taxon>Echinoidea</taxon>
        <taxon>Euechinoidea</taxon>
        <taxon>Echinacea</taxon>
        <taxon>Camarodonta</taxon>
        <taxon>Echinidea</taxon>
        <taxon>Echinidae</taxon>
        <taxon>Paracentrotus</taxon>
    </lineage>
</organism>
<dbReference type="GO" id="GO:0030198">
    <property type="term" value="P:extracellular matrix organization"/>
    <property type="evidence" value="ECO:0007669"/>
    <property type="project" value="TreeGrafter"/>
</dbReference>
<feature type="domain" description="FAS1" evidence="1">
    <location>
        <begin position="43"/>
        <end position="185"/>
    </location>
</feature>
<dbReference type="SUPFAM" id="SSF82153">
    <property type="entry name" value="FAS1 domain"/>
    <property type="match status" value="2"/>
</dbReference>
<reference evidence="2" key="1">
    <citation type="journal article" date="2004" name="Biochem. Biophys. Res. Commun.">
        <title>Paracentrotus lividus eggs contain different RNAs at the animal and vegetal poles.</title>
        <authorList>
            <person name="Di Carlo M."/>
            <person name="Montana G."/>
            <person name="Romancino D.P."/>
        </authorList>
    </citation>
    <scope>NUCLEOTIDE SEQUENCE</scope>
</reference>
<evidence type="ECO:0000259" key="1">
    <source>
        <dbReference type="PROSITE" id="PS50213"/>
    </source>
</evidence>
<dbReference type="PANTHER" id="PTHR10900">
    <property type="entry name" value="PERIOSTIN-RELATED"/>
    <property type="match status" value="1"/>
</dbReference>
<proteinExistence type="evidence at transcript level"/>
<dbReference type="InterPro" id="IPR050904">
    <property type="entry name" value="Adhesion/Biosynth-related"/>
</dbReference>
<sequence>MQSIIALLALLRRGSHRQPDGYFLRRLNQKIKTFLPADDLKGLQNSLIDIRSQDSGDDLSKLSAPGFPNFPISVWVDLKEVIRDGDLSSFTLCLPSNEAVQKWRQELPNELKPEALKQLVKAWIVPGMIRSSSVSHNMMVQSLNGVEMRFKFTRIRKDHHCKWCTNRRSDRITSSGIIHVMDKVIYPLPVSNVVKTLVDSEAFSVIVDLLQQAELSLALQVSDPITVLSQPTRPSKPSAGSRDLKAKKTKAKLQDLLKYHMISELKYSCIPVIGQRIAALDQGDEISVDIERDQSAEEVIQADIPTTNGVIHVIDQVLVPEQKHYALVRVATVLYPLDRKSYPSNGYFGCSSKLVNPNEF</sequence>
<dbReference type="InterPro" id="IPR000782">
    <property type="entry name" value="FAS1_domain"/>
</dbReference>
<name>Q8MQU3_PARLI</name>
<dbReference type="SMART" id="SM00554">
    <property type="entry name" value="FAS1"/>
    <property type="match status" value="2"/>
</dbReference>
<evidence type="ECO:0000313" key="2">
    <source>
        <dbReference type="EMBL" id="AAM78144.1"/>
    </source>
</evidence>
<dbReference type="AlphaFoldDB" id="Q8MQU3"/>
<dbReference type="Gene3D" id="2.30.180.10">
    <property type="entry name" value="FAS1 domain"/>
    <property type="match status" value="2"/>
</dbReference>
<dbReference type="GO" id="GO:0050839">
    <property type="term" value="F:cell adhesion molecule binding"/>
    <property type="evidence" value="ECO:0007669"/>
    <property type="project" value="TreeGrafter"/>
</dbReference>
<dbReference type="InterPro" id="IPR036378">
    <property type="entry name" value="FAS1_dom_sf"/>
</dbReference>